<feature type="compositionally biased region" description="Acidic residues" evidence="5">
    <location>
        <begin position="554"/>
        <end position="571"/>
    </location>
</feature>
<feature type="compositionally biased region" description="Basic and acidic residues" evidence="5">
    <location>
        <begin position="861"/>
        <end position="886"/>
    </location>
</feature>
<feature type="compositionally biased region" description="Basic and acidic residues" evidence="5">
    <location>
        <begin position="995"/>
        <end position="1006"/>
    </location>
</feature>
<feature type="compositionally biased region" description="Basic and acidic residues" evidence="5">
    <location>
        <begin position="179"/>
        <end position="190"/>
    </location>
</feature>
<evidence type="ECO:0000256" key="2">
    <source>
        <dbReference type="ARBA" id="ARBA00022553"/>
    </source>
</evidence>
<feature type="compositionally biased region" description="Basic and acidic residues" evidence="5">
    <location>
        <begin position="61"/>
        <end position="73"/>
    </location>
</feature>
<evidence type="ECO:0000256" key="4">
    <source>
        <dbReference type="SAM" id="Coils"/>
    </source>
</evidence>
<evidence type="ECO:0000313" key="6">
    <source>
        <dbReference type="EMBL" id="KAL2911587.1"/>
    </source>
</evidence>
<feature type="region of interest" description="Disordered" evidence="5">
    <location>
        <begin position="680"/>
        <end position="714"/>
    </location>
</feature>
<feature type="compositionally biased region" description="Acidic residues" evidence="5">
    <location>
        <begin position="629"/>
        <end position="652"/>
    </location>
</feature>
<feature type="region of interest" description="Disordered" evidence="5">
    <location>
        <begin position="1"/>
        <end position="269"/>
    </location>
</feature>
<feature type="compositionally biased region" description="Low complexity" evidence="5">
    <location>
        <begin position="908"/>
        <end position="919"/>
    </location>
</feature>
<feature type="region of interest" description="Disordered" evidence="5">
    <location>
        <begin position="523"/>
        <end position="663"/>
    </location>
</feature>
<comment type="subcellular location">
    <subcellularLocation>
        <location evidence="1">Nucleus</location>
        <location evidence="1">Nucleolus</location>
    </subcellularLocation>
</comment>
<evidence type="ECO:0008006" key="8">
    <source>
        <dbReference type="Google" id="ProtNLM"/>
    </source>
</evidence>
<evidence type="ECO:0000256" key="3">
    <source>
        <dbReference type="ARBA" id="ARBA00023242"/>
    </source>
</evidence>
<feature type="compositionally biased region" description="Basic and acidic residues" evidence="5">
    <location>
        <begin position="538"/>
        <end position="553"/>
    </location>
</feature>
<keyword evidence="7" id="KW-1185">Reference proteome</keyword>
<gene>
    <name evidence="6" type="ORF">HK105_208926</name>
</gene>
<feature type="coiled-coil region" evidence="4">
    <location>
        <begin position="406"/>
        <end position="446"/>
    </location>
</feature>
<feature type="compositionally biased region" description="Acidic residues" evidence="5">
    <location>
        <begin position="942"/>
        <end position="952"/>
    </location>
</feature>
<keyword evidence="2" id="KW-0597">Phosphoprotein</keyword>
<proteinExistence type="predicted"/>
<keyword evidence="4" id="KW-0175">Coiled coil</keyword>
<evidence type="ECO:0000256" key="1">
    <source>
        <dbReference type="ARBA" id="ARBA00004604"/>
    </source>
</evidence>
<dbReference type="PANTHER" id="PTHR14150">
    <property type="entry name" value="U3 SMALL NUCLEOLAR RNA-ASSOCIATED PROTEIN 14"/>
    <property type="match status" value="1"/>
</dbReference>
<dbReference type="Pfam" id="PF04615">
    <property type="entry name" value="Utp14"/>
    <property type="match status" value="1"/>
</dbReference>
<feature type="compositionally biased region" description="Acidic residues" evidence="5">
    <location>
        <begin position="221"/>
        <end position="243"/>
    </location>
</feature>
<keyword evidence="3" id="KW-0539">Nucleus</keyword>
<evidence type="ECO:0000256" key="5">
    <source>
        <dbReference type="SAM" id="MobiDB-lite"/>
    </source>
</evidence>
<feature type="compositionally biased region" description="Polar residues" evidence="5">
    <location>
        <begin position="848"/>
        <end position="859"/>
    </location>
</feature>
<comment type="caution">
    <text evidence="6">The sequence shown here is derived from an EMBL/GenBank/DDBJ whole genome shotgun (WGS) entry which is preliminary data.</text>
</comment>
<dbReference type="Proteomes" id="UP001527925">
    <property type="component" value="Unassembled WGS sequence"/>
</dbReference>
<feature type="compositionally biased region" description="Acidic residues" evidence="5">
    <location>
        <begin position="123"/>
        <end position="156"/>
    </location>
</feature>
<feature type="region of interest" description="Disordered" evidence="5">
    <location>
        <begin position="757"/>
        <end position="958"/>
    </location>
</feature>
<organism evidence="6 7">
    <name type="scientific">Polyrhizophydium stewartii</name>
    <dbReference type="NCBI Taxonomy" id="2732419"/>
    <lineage>
        <taxon>Eukaryota</taxon>
        <taxon>Fungi</taxon>
        <taxon>Fungi incertae sedis</taxon>
        <taxon>Chytridiomycota</taxon>
        <taxon>Chytridiomycota incertae sedis</taxon>
        <taxon>Chytridiomycetes</taxon>
        <taxon>Rhizophydiales</taxon>
        <taxon>Rhizophydiales incertae sedis</taxon>
        <taxon>Polyrhizophydium</taxon>
    </lineage>
</organism>
<feature type="compositionally biased region" description="Basic residues" evidence="5">
    <location>
        <begin position="1030"/>
        <end position="1046"/>
    </location>
</feature>
<feature type="compositionally biased region" description="Acidic residues" evidence="5">
    <location>
        <begin position="74"/>
        <end position="88"/>
    </location>
</feature>
<feature type="compositionally biased region" description="Basic and acidic residues" evidence="5">
    <location>
        <begin position="612"/>
        <end position="628"/>
    </location>
</feature>
<evidence type="ECO:0000313" key="7">
    <source>
        <dbReference type="Proteomes" id="UP001527925"/>
    </source>
</evidence>
<dbReference type="PANTHER" id="PTHR14150:SF12">
    <property type="entry name" value="U3 SMALL NUCLEOLAR RNA-ASSOCIATED PROTEIN 14 HOMOLOG A"/>
    <property type="match status" value="1"/>
</dbReference>
<reference evidence="6 7" key="1">
    <citation type="submission" date="2023-09" db="EMBL/GenBank/DDBJ databases">
        <title>Pangenome analysis of Batrachochytrium dendrobatidis and related Chytrids.</title>
        <authorList>
            <person name="Yacoub M.N."/>
            <person name="Stajich J.E."/>
            <person name="James T.Y."/>
        </authorList>
    </citation>
    <scope>NUCLEOTIDE SEQUENCE [LARGE SCALE GENOMIC DNA]</scope>
    <source>
        <strain evidence="6 7">JEL0888</strain>
    </source>
</reference>
<feature type="region of interest" description="Disordered" evidence="5">
    <location>
        <begin position="995"/>
        <end position="1057"/>
    </location>
</feature>
<accession>A0ABR4MWE8</accession>
<sequence length="1138" mass="124015">MPKRPINKKKPAESRSAVARRRPARAPRETRHDVYEASDEDEDARKLLARRGGGGGAVGRTLDDVGVSEHHADEIDEEDDEEIDEDEAFGVSDEERYGIFFTSKRGGTGAAKTKKRRSGVPDGELDLNEDSDADEDSGQDDDEEEEEEEEGEEYMDISEMLNGDAERDQPPPAKHSDKRSKAADRQHRAADSVSFLLPDMAGSDEDDELRGMGGSGSDSDAQVDDDLMPSDDESGDGDDDDDDNLGKLSSFVQSLAKGKSDEKRKRKRLPEITEAFEESEYGLEAKSSGDAHARKRIGLDDLVGVIGNDDDFGGLKRQLETLDRLGEKQAVSAPAPVRLTERVNRQAAYEQAKKEVSKWTGIVKKNREADQLSFTTSKAPGSNVTSGALVSKFQPATDLEKEIEAMLEQTGMMEKHQRELEELELNKVSKQELQERQRELAKMRALMFFKEQKQKKIAKIKSKTYRKIHKKEAEKQAALSLEQLKELDPDLARAEAEKLELERAKERMTLKHKNTGKWAKQMLGRATDTESRQAISEQLKKHEELKRRIKGLDSDESEAEAQLDLDNDDPDANARAQGLRALDAMHDELDSEGEAASKPAKGLMAMKFMQRGIDRQKEEMRRSIREAQLELECDGEDQSSGDDASGDEEMPGEADPANVQTIGGNAGRKVFSALSKAAGSAASVGDLGGDASDEDEFRMDGTSAGHSVRASGPVTIGVAARTFKRGDAAEAAPAHAKLPKQKQLFEVGSFDVEDQQDTAFVGDANKSRVAERTVQDHGAHANPVSAAYSGKQASASASASAPASTSTKRSRKSKEAVSFEIDTTGEVGDYGQQADGSGDAENPWLANLSGTAVQKSLSGAHTRERSLGKQERALNKMAREIRDARQGDNPNLDTDAQIELEGLADDGPAQPAAARAAPAPEREASAKPAKPAKPIKPAVAIEDSDEDSDEDALLPGGSRAPALVHKLNAKSMAQADLMRMAFANDDVAADFEAEKQREADAGKPSDEPAEVPGWGSWSGPGVKTASAKSAKQKGGKHQQHQQHAKGKIGSGANYHRREDSKLQHVIISDRKLKKVSKYVLPDLPHGFETPEQYDKMMRMPIGREWNTQNTHAKLVAPRVQTKLGAAIQPLTLPSTKHK</sequence>
<protein>
    <recommendedName>
        <fullName evidence="8">U3 small nucleolar RNA-associated protein 14</fullName>
    </recommendedName>
</protein>
<feature type="compositionally biased region" description="Basic and acidic residues" evidence="5">
    <location>
        <begin position="765"/>
        <end position="779"/>
    </location>
</feature>
<dbReference type="EMBL" id="JADGIZ020000097">
    <property type="protein sequence ID" value="KAL2911587.1"/>
    <property type="molecule type" value="Genomic_DNA"/>
</dbReference>
<name>A0ABR4MWE8_9FUNG</name>
<feature type="compositionally biased region" description="Low complexity" evidence="5">
    <location>
        <begin position="785"/>
        <end position="807"/>
    </location>
</feature>
<feature type="coiled-coil region" evidence="4">
    <location>
        <begin position="484"/>
        <end position="511"/>
    </location>
</feature>
<feature type="compositionally biased region" description="Basic and acidic residues" evidence="5">
    <location>
        <begin position="26"/>
        <end position="35"/>
    </location>
</feature>
<dbReference type="InterPro" id="IPR006709">
    <property type="entry name" value="SSU_processome_Utp14"/>
</dbReference>